<feature type="region of interest" description="Disordered" evidence="3">
    <location>
        <begin position="87"/>
        <end position="117"/>
    </location>
</feature>
<feature type="signal peptide" evidence="5">
    <location>
        <begin position="1"/>
        <end position="25"/>
    </location>
</feature>
<reference evidence="8" key="1">
    <citation type="submission" date="2024-06" db="EMBL/GenBank/DDBJ databases">
        <authorList>
            <person name="Ryan C."/>
        </authorList>
    </citation>
    <scope>NUCLEOTIDE SEQUENCE [LARGE SCALE GENOMIC DNA]</scope>
</reference>
<dbReference type="InterPro" id="IPR001245">
    <property type="entry name" value="Ser-Thr/Tyr_kinase_cat_dom"/>
</dbReference>
<feature type="chain" id="PRO_5044795863" description="Protein kinase domain-containing protein" evidence="5">
    <location>
        <begin position="26"/>
        <end position="529"/>
    </location>
</feature>
<dbReference type="Pfam" id="PF07714">
    <property type="entry name" value="PK_Tyr_Ser-Thr"/>
    <property type="match status" value="1"/>
</dbReference>
<dbReference type="AlphaFoldDB" id="A0ABC8VJD0"/>
<evidence type="ECO:0000256" key="4">
    <source>
        <dbReference type="SAM" id="Phobius"/>
    </source>
</evidence>
<dbReference type="Gene3D" id="3.30.200.20">
    <property type="entry name" value="Phosphorylase Kinase, domain 1"/>
    <property type="match status" value="1"/>
</dbReference>
<feature type="domain" description="Protein kinase" evidence="6">
    <location>
        <begin position="230"/>
        <end position="500"/>
    </location>
</feature>
<evidence type="ECO:0000256" key="1">
    <source>
        <dbReference type="ARBA" id="ARBA00022741"/>
    </source>
</evidence>
<evidence type="ECO:0000259" key="6">
    <source>
        <dbReference type="PROSITE" id="PS50011"/>
    </source>
</evidence>
<name>A0ABC8VJD0_9POAL</name>
<keyword evidence="1" id="KW-0547">Nucleotide-binding</keyword>
<accession>A0ABC8VJD0</accession>
<keyword evidence="4" id="KW-0472">Membrane</keyword>
<keyword evidence="8" id="KW-1185">Reference proteome</keyword>
<keyword evidence="2" id="KW-0067">ATP-binding</keyword>
<dbReference type="Gene3D" id="1.10.510.10">
    <property type="entry name" value="Transferase(Phosphotransferase) domain 1"/>
    <property type="match status" value="2"/>
</dbReference>
<protein>
    <recommendedName>
        <fullName evidence="6">Protein kinase domain-containing protein</fullName>
    </recommendedName>
</protein>
<proteinExistence type="predicted"/>
<dbReference type="GO" id="GO:0051707">
    <property type="term" value="P:response to other organism"/>
    <property type="evidence" value="ECO:0007669"/>
    <property type="project" value="UniProtKB-ARBA"/>
</dbReference>
<organism evidence="7 8">
    <name type="scientific">Urochloa decumbens</name>
    <dbReference type="NCBI Taxonomy" id="240449"/>
    <lineage>
        <taxon>Eukaryota</taxon>
        <taxon>Viridiplantae</taxon>
        <taxon>Streptophyta</taxon>
        <taxon>Embryophyta</taxon>
        <taxon>Tracheophyta</taxon>
        <taxon>Spermatophyta</taxon>
        <taxon>Magnoliopsida</taxon>
        <taxon>Liliopsida</taxon>
        <taxon>Poales</taxon>
        <taxon>Poaceae</taxon>
        <taxon>PACMAD clade</taxon>
        <taxon>Panicoideae</taxon>
        <taxon>Panicodae</taxon>
        <taxon>Paniceae</taxon>
        <taxon>Melinidinae</taxon>
        <taxon>Urochloa</taxon>
    </lineage>
</organism>
<dbReference type="PANTHER" id="PTHR27007">
    <property type="match status" value="1"/>
</dbReference>
<dbReference type="SUPFAM" id="SSF56112">
    <property type="entry name" value="Protein kinase-like (PK-like)"/>
    <property type="match status" value="1"/>
</dbReference>
<keyword evidence="4" id="KW-0812">Transmembrane</keyword>
<dbReference type="PROSITE" id="PS50011">
    <property type="entry name" value="PROTEIN_KINASE_DOM"/>
    <property type="match status" value="1"/>
</dbReference>
<evidence type="ECO:0000256" key="2">
    <source>
        <dbReference type="ARBA" id="ARBA00022840"/>
    </source>
</evidence>
<evidence type="ECO:0000313" key="8">
    <source>
        <dbReference type="Proteomes" id="UP001497457"/>
    </source>
</evidence>
<dbReference type="PROSITE" id="PS51257">
    <property type="entry name" value="PROKAR_LIPOPROTEIN"/>
    <property type="match status" value="1"/>
</dbReference>
<evidence type="ECO:0000256" key="3">
    <source>
        <dbReference type="SAM" id="MobiDB-lite"/>
    </source>
</evidence>
<feature type="transmembrane region" description="Helical" evidence="4">
    <location>
        <begin position="49"/>
        <end position="71"/>
    </location>
</feature>
<feature type="compositionally biased region" description="Low complexity" evidence="3">
    <location>
        <begin position="144"/>
        <end position="181"/>
    </location>
</feature>
<dbReference type="EMBL" id="OZ075120">
    <property type="protein sequence ID" value="CAL4891969.1"/>
    <property type="molecule type" value="Genomic_DNA"/>
</dbReference>
<dbReference type="SMART" id="SM00219">
    <property type="entry name" value="TyrKc"/>
    <property type="match status" value="1"/>
</dbReference>
<dbReference type="InterPro" id="IPR011009">
    <property type="entry name" value="Kinase-like_dom_sf"/>
</dbReference>
<evidence type="ECO:0000313" key="7">
    <source>
        <dbReference type="EMBL" id="CAL4891969.1"/>
    </source>
</evidence>
<feature type="region of interest" description="Disordered" evidence="3">
    <location>
        <begin position="144"/>
        <end position="201"/>
    </location>
</feature>
<dbReference type="InterPro" id="IPR050528">
    <property type="entry name" value="L-type_Lectin-RKs"/>
</dbReference>
<evidence type="ECO:0000256" key="5">
    <source>
        <dbReference type="SAM" id="SignalP"/>
    </source>
</evidence>
<keyword evidence="5" id="KW-0732">Signal</keyword>
<gene>
    <name evidence="7" type="ORF">URODEC1_LOCUS4056</name>
</gene>
<dbReference type="GO" id="GO:0005524">
    <property type="term" value="F:ATP binding"/>
    <property type="evidence" value="ECO:0007669"/>
    <property type="project" value="UniProtKB-KW"/>
</dbReference>
<dbReference type="InterPro" id="IPR020635">
    <property type="entry name" value="Tyr_kinase_cat_dom"/>
</dbReference>
<dbReference type="InterPro" id="IPR000719">
    <property type="entry name" value="Prot_kinase_dom"/>
</dbReference>
<reference evidence="7 8" key="2">
    <citation type="submission" date="2024-10" db="EMBL/GenBank/DDBJ databases">
        <authorList>
            <person name="Ryan C."/>
        </authorList>
    </citation>
    <scope>NUCLEOTIDE SEQUENCE [LARGE SCALE GENOMIC DNA]</scope>
</reference>
<dbReference type="Proteomes" id="UP001497457">
    <property type="component" value="Chromosome 10rd"/>
</dbReference>
<keyword evidence="4" id="KW-1133">Transmembrane helix</keyword>
<sequence>MSRLSMDILLCLVLLVLTACQLCAARNDPGRAPAPAGAHLPQCKLCLVVALPVAATAVAAAAVTLVVICLLRRRKMNAAAAVAVHNSGRYSHSSPPAGDVTDKRYHKPAAGSAGGDSSWRVMYDNPMSINPTMVRSPGQFYWLSHGSSPSHSQPSSTNNNNNNNRSPARSGGSPSPLRRPGLPVPAPGPGRAAKREKEVKGDPLAMYSPSISVLLKEFDYEQLQGATNNFGRKSLLGRRGGPWVVFKGTKFVKDEGLPATVAIKRFRTAFTDEQCKRIRGELKFKFTLRHKNLVNLLGYSLGKGRFHLVYDYMTNGSLEQHLFPEANNNRSGSSLSWSLRHSIVLDVAQGLYQLHVTNTPHGSIRASSVMLDHDSTAHLDDHFDYRPEEKRASSNSAASWDDAALQEDIADLGALVLELVSGRRHSAAVVVGNNNATATPSDSWVRTLHGDGCLLRAVDAALEDEFNQAQASKLLLLGLDCRHPEPKMRPRIHDVRMLLLDIKPMPPPPEVRSSEPVIVSVPKFGEWGE</sequence>